<evidence type="ECO:0000313" key="3">
    <source>
        <dbReference type="Proteomes" id="UP000319771"/>
    </source>
</evidence>
<dbReference type="Gene3D" id="1.20.5.340">
    <property type="match status" value="1"/>
</dbReference>
<keyword evidence="1" id="KW-0175">Coiled coil</keyword>
<organism evidence="2 3">
    <name type="scientific">Eiseniibacteriota bacterium</name>
    <dbReference type="NCBI Taxonomy" id="2212470"/>
    <lineage>
        <taxon>Bacteria</taxon>
        <taxon>Candidatus Eiseniibacteriota</taxon>
    </lineage>
</organism>
<gene>
    <name evidence="2" type="ORF">E6K81_12625</name>
</gene>
<accession>A0A538U3Y6</accession>
<feature type="coiled-coil region" evidence="1">
    <location>
        <begin position="114"/>
        <end position="155"/>
    </location>
</feature>
<evidence type="ECO:0000313" key="2">
    <source>
        <dbReference type="EMBL" id="TMQ70439.1"/>
    </source>
</evidence>
<protein>
    <recommendedName>
        <fullName evidence="4">Chromosome partition protein Smc</fullName>
    </recommendedName>
</protein>
<name>A0A538U3Y6_UNCEI</name>
<proteinExistence type="predicted"/>
<dbReference type="SUPFAM" id="SSF58100">
    <property type="entry name" value="Bacterial hemolysins"/>
    <property type="match status" value="1"/>
</dbReference>
<evidence type="ECO:0008006" key="4">
    <source>
        <dbReference type="Google" id="ProtNLM"/>
    </source>
</evidence>
<comment type="caution">
    <text evidence="2">The sequence shown here is derived from an EMBL/GenBank/DDBJ whole genome shotgun (WGS) entry which is preliminary data.</text>
</comment>
<sequence length="279" mass="30347">MIILLLGTTVVLFMQNRKTSAAYAETKAAEETARTQYVEAFNAIAEIQDSLSAIAVGEGAVSMQPQSLSAEQRLTQPTRSQVMESIALLNASIQRTKTRIGDLESNLKANGVKIASLQHMVKRLKSSLAEKEEQVAQLSGQVDQLQTQVTGLQATVQSDQDTIVAKNQAIEEKRRELGTVYYVIGTKSELTKSGVIESKGGVLGLGKTVQLTGRFDSGLFTALDTDQETVIHAPAAKVRVISPQPITSYELRIEGNQVELHILDPAEFRKVKHVVIMTA</sequence>
<dbReference type="EMBL" id="VBPB01000225">
    <property type="protein sequence ID" value="TMQ70439.1"/>
    <property type="molecule type" value="Genomic_DNA"/>
</dbReference>
<evidence type="ECO:0000256" key="1">
    <source>
        <dbReference type="SAM" id="Coils"/>
    </source>
</evidence>
<dbReference type="AlphaFoldDB" id="A0A538U3Y6"/>
<reference evidence="2 3" key="1">
    <citation type="journal article" date="2019" name="Nat. Microbiol.">
        <title>Mediterranean grassland soil C-N compound turnover is dependent on rainfall and depth, and is mediated by genomically divergent microorganisms.</title>
        <authorList>
            <person name="Diamond S."/>
            <person name="Andeer P.F."/>
            <person name="Li Z."/>
            <person name="Crits-Christoph A."/>
            <person name="Burstein D."/>
            <person name="Anantharaman K."/>
            <person name="Lane K.R."/>
            <person name="Thomas B.C."/>
            <person name="Pan C."/>
            <person name="Northen T.R."/>
            <person name="Banfield J.F."/>
        </authorList>
    </citation>
    <scope>NUCLEOTIDE SEQUENCE [LARGE SCALE GENOMIC DNA]</scope>
    <source>
        <strain evidence="2">WS_11</strain>
    </source>
</reference>
<dbReference type="Proteomes" id="UP000319771">
    <property type="component" value="Unassembled WGS sequence"/>
</dbReference>